<organism evidence="2 3">
    <name type="scientific">Kitasatospora cheerisanensis KCTC 2395</name>
    <dbReference type="NCBI Taxonomy" id="1348663"/>
    <lineage>
        <taxon>Bacteria</taxon>
        <taxon>Bacillati</taxon>
        <taxon>Actinomycetota</taxon>
        <taxon>Actinomycetes</taxon>
        <taxon>Kitasatosporales</taxon>
        <taxon>Streptomycetaceae</taxon>
        <taxon>Kitasatospora</taxon>
    </lineage>
</organism>
<feature type="compositionally biased region" description="Basic and acidic residues" evidence="1">
    <location>
        <begin position="1"/>
        <end position="53"/>
    </location>
</feature>
<reference evidence="2 3" key="1">
    <citation type="submission" date="2014-05" db="EMBL/GenBank/DDBJ databases">
        <title>Draft Genome Sequence of Kitasatospora cheerisanensis KCTC 2395.</title>
        <authorList>
            <person name="Nam D.H."/>
        </authorList>
    </citation>
    <scope>NUCLEOTIDE SEQUENCE [LARGE SCALE GENOMIC DNA]</scope>
    <source>
        <strain evidence="2 3">KCTC 2395</strain>
    </source>
</reference>
<name>A0A066Z5L4_9ACTN</name>
<dbReference type="EMBL" id="JNBY01000028">
    <property type="protein sequence ID" value="KDN87544.1"/>
    <property type="molecule type" value="Genomic_DNA"/>
</dbReference>
<dbReference type="CDD" id="cd16936">
    <property type="entry name" value="HATPase_RsbW-like"/>
    <property type="match status" value="1"/>
</dbReference>
<dbReference type="eggNOG" id="COG2172">
    <property type="taxonomic scope" value="Bacteria"/>
</dbReference>
<gene>
    <name evidence="2" type="ORF">KCH_06540</name>
</gene>
<protein>
    <submittedName>
        <fullName evidence="2">Putative regulatory protein</fullName>
    </submittedName>
</protein>
<evidence type="ECO:0000256" key="1">
    <source>
        <dbReference type="SAM" id="MobiDB-lite"/>
    </source>
</evidence>
<dbReference type="HOGENOM" id="CLU_090336_6_0_11"/>
<keyword evidence="3" id="KW-1185">Reference proteome</keyword>
<proteinExistence type="predicted"/>
<dbReference type="PANTHER" id="PTHR35526">
    <property type="entry name" value="ANTI-SIGMA-F FACTOR RSBW-RELATED"/>
    <property type="match status" value="1"/>
</dbReference>
<dbReference type="Gene3D" id="3.30.565.10">
    <property type="entry name" value="Histidine kinase-like ATPase, C-terminal domain"/>
    <property type="match status" value="1"/>
</dbReference>
<dbReference type="InterPro" id="IPR036890">
    <property type="entry name" value="HATPase_C_sf"/>
</dbReference>
<evidence type="ECO:0000313" key="2">
    <source>
        <dbReference type="EMBL" id="KDN87544.1"/>
    </source>
</evidence>
<dbReference type="Proteomes" id="UP000027178">
    <property type="component" value="Unassembled WGS sequence"/>
</dbReference>
<accession>A0A066Z5L4</accession>
<dbReference type="RefSeq" id="WP_244305116.1">
    <property type="nucleotide sequence ID" value="NZ_KK853997.1"/>
</dbReference>
<dbReference type="SUPFAM" id="SSF55874">
    <property type="entry name" value="ATPase domain of HSP90 chaperone/DNA topoisomerase II/histidine kinase"/>
    <property type="match status" value="1"/>
</dbReference>
<sequence>MNRPAAEDRTESDRTDDRAESHGSGQDRAEDRHRAGDDRAEDRGEDRTERRSLALDTAPGAVARSREFTRLALLAWGWLPARDADGRAAAEDVLLMASELVTNACQHASGPYALELTCCGPLLRIAVRDRDDRLPVLRAAHTPARPGGHGLRVVDRLAAAWGSDPVPGGGKRVWLETLRPPAEP</sequence>
<dbReference type="AlphaFoldDB" id="A0A066Z5L4"/>
<dbReference type="PANTHER" id="PTHR35526:SF3">
    <property type="entry name" value="ANTI-SIGMA-F FACTOR RSBW"/>
    <property type="match status" value="1"/>
</dbReference>
<dbReference type="InterPro" id="IPR050267">
    <property type="entry name" value="Anti-sigma-factor_SerPK"/>
</dbReference>
<evidence type="ECO:0000313" key="3">
    <source>
        <dbReference type="Proteomes" id="UP000027178"/>
    </source>
</evidence>
<feature type="region of interest" description="Disordered" evidence="1">
    <location>
        <begin position="1"/>
        <end position="54"/>
    </location>
</feature>
<comment type="caution">
    <text evidence="2">The sequence shown here is derived from an EMBL/GenBank/DDBJ whole genome shotgun (WGS) entry which is preliminary data.</text>
</comment>
<dbReference type="PATRIC" id="fig|1348663.4.peg.622"/>